<keyword evidence="2" id="KW-1133">Transmembrane helix</keyword>
<keyword evidence="2" id="KW-0472">Membrane</keyword>
<sequence length="390" mass="42535">MNRIWRVVVFVSLLLLTLPAVSLAHERSDGGYYNIVDENGRVVFVTGWGVQNGDQFLTADNKRYEVTSVQGDLARAKFIGSVNLSQYMVDKDSKLTFWQRILSPSIARAQGEKVAIYHTHSDESYIPTDGKPSIYGAGGVYKVGDAFANALQKDGIQPIHSYAKHDPHDDMAYERSRRTVLQLLKQKPDAIFDVHRDATPPEVYRTTINGQDVTKVQLVVGKYGPTGKQIEDWALHLKAAADKKHPGLVKGIFFAKGGDYNQDLFPRSMLVEVGSDTNTRGEAERGIALFADAIPAVLSGTSPTPANQAGTAGVGTAASGPSGATKSIGWILGFLVVGTIAFLFLSTGGMKEAKSKLKHFGKTEFANFLGPVKRKNKAKENKEDHDQEPK</sequence>
<accession>A0A498RAM6</accession>
<keyword evidence="5" id="KW-1185">Reference proteome</keyword>
<evidence type="ECO:0000256" key="2">
    <source>
        <dbReference type="SAM" id="Phobius"/>
    </source>
</evidence>
<protein>
    <submittedName>
        <fullName evidence="4">Spore ii p: stage ii sporulation protein p</fullName>
    </submittedName>
</protein>
<dbReference type="RefSeq" id="WP_122627117.1">
    <property type="nucleotide sequence ID" value="NZ_UPPP01000061.1"/>
</dbReference>
<feature type="signal peptide" evidence="3">
    <location>
        <begin position="1"/>
        <end position="24"/>
    </location>
</feature>
<gene>
    <name evidence="4" type="ORF">LUCI_1384</name>
</gene>
<dbReference type="EMBL" id="UPPP01000061">
    <property type="protein sequence ID" value="VBB06168.1"/>
    <property type="molecule type" value="Genomic_DNA"/>
</dbReference>
<dbReference type="NCBIfam" id="TIGR02867">
    <property type="entry name" value="spore_II_P"/>
    <property type="match status" value="1"/>
</dbReference>
<feature type="region of interest" description="Disordered" evidence="1">
    <location>
        <begin position="302"/>
        <end position="321"/>
    </location>
</feature>
<feature type="transmembrane region" description="Helical" evidence="2">
    <location>
        <begin position="328"/>
        <end position="348"/>
    </location>
</feature>
<evidence type="ECO:0000313" key="5">
    <source>
        <dbReference type="Proteomes" id="UP000277811"/>
    </source>
</evidence>
<evidence type="ECO:0000256" key="3">
    <source>
        <dbReference type="SAM" id="SignalP"/>
    </source>
</evidence>
<evidence type="ECO:0000313" key="4">
    <source>
        <dbReference type="EMBL" id="VBB06168.1"/>
    </source>
</evidence>
<organism evidence="4 5">
    <name type="scientific">Lucifera butyrica</name>
    <dbReference type="NCBI Taxonomy" id="1351585"/>
    <lineage>
        <taxon>Bacteria</taxon>
        <taxon>Bacillati</taxon>
        <taxon>Bacillota</taxon>
        <taxon>Negativicutes</taxon>
        <taxon>Veillonellales</taxon>
        <taxon>Veillonellaceae</taxon>
        <taxon>Lucifera</taxon>
    </lineage>
</organism>
<evidence type="ECO:0000256" key="1">
    <source>
        <dbReference type="SAM" id="MobiDB-lite"/>
    </source>
</evidence>
<keyword evidence="3" id="KW-0732">Signal</keyword>
<feature type="region of interest" description="Disordered" evidence="1">
    <location>
        <begin position="371"/>
        <end position="390"/>
    </location>
</feature>
<feature type="compositionally biased region" description="Low complexity" evidence="1">
    <location>
        <begin position="309"/>
        <end position="321"/>
    </location>
</feature>
<dbReference type="Proteomes" id="UP000277811">
    <property type="component" value="Unassembled WGS sequence"/>
</dbReference>
<dbReference type="AlphaFoldDB" id="A0A498RAM6"/>
<proteinExistence type="predicted"/>
<dbReference type="InterPro" id="IPR010897">
    <property type="entry name" value="Spore_II_P"/>
</dbReference>
<feature type="chain" id="PRO_5019870039" evidence="3">
    <location>
        <begin position="25"/>
        <end position="390"/>
    </location>
</feature>
<keyword evidence="2" id="KW-0812">Transmembrane</keyword>
<dbReference type="OrthoDB" id="1633470at2"/>
<name>A0A498RAM6_9FIRM</name>
<dbReference type="Pfam" id="PF07454">
    <property type="entry name" value="SpoIIP"/>
    <property type="match status" value="1"/>
</dbReference>
<feature type="compositionally biased region" description="Basic and acidic residues" evidence="1">
    <location>
        <begin position="378"/>
        <end position="390"/>
    </location>
</feature>
<reference evidence="4 5" key="1">
    <citation type="submission" date="2018-06" db="EMBL/GenBank/DDBJ databases">
        <authorList>
            <person name="Strepis N."/>
        </authorList>
    </citation>
    <scope>NUCLEOTIDE SEQUENCE [LARGE SCALE GENOMIC DNA]</scope>
    <source>
        <strain evidence="4">LUCI</strain>
    </source>
</reference>